<dbReference type="InParanoid" id="M7YCM6"/>
<proteinExistence type="predicted"/>
<dbReference type="AlphaFoldDB" id="M7YCM6"/>
<dbReference type="Proteomes" id="UP000010953">
    <property type="component" value="Unassembled WGS sequence"/>
</dbReference>
<accession>M7YCM6</accession>
<reference evidence="1" key="1">
    <citation type="submission" date="2013-01" db="EMBL/GenBank/DDBJ databases">
        <title>Genome assembly of Mariniradius saccharolyticus AK6.</title>
        <authorList>
            <person name="Vaidya B."/>
            <person name="Khatri I."/>
            <person name="Tanuku N.R.S."/>
            <person name="Subramanian S."/>
            <person name="Pinnaka A."/>
        </authorList>
    </citation>
    <scope>NUCLEOTIDE SEQUENCE [LARGE SCALE GENOMIC DNA]</scope>
    <source>
        <strain evidence="1">AK6</strain>
    </source>
</reference>
<gene>
    <name evidence="1" type="ORF">C943_03228</name>
</gene>
<organism evidence="1 2">
    <name type="scientific">Mariniradius saccharolyticus AK6</name>
    <dbReference type="NCBI Taxonomy" id="1239962"/>
    <lineage>
        <taxon>Bacteria</taxon>
        <taxon>Pseudomonadati</taxon>
        <taxon>Bacteroidota</taxon>
        <taxon>Cytophagia</taxon>
        <taxon>Cytophagales</taxon>
        <taxon>Cyclobacteriaceae</taxon>
        <taxon>Mariniradius</taxon>
    </lineage>
</organism>
<comment type="caution">
    <text evidence="1">The sequence shown here is derived from an EMBL/GenBank/DDBJ whole genome shotgun (WGS) entry which is preliminary data.</text>
</comment>
<evidence type="ECO:0000313" key="2">
    <source>
        <dbReference type="Proteomes" id="UP000010953"/>
    </source>
</evidence>
<name>M7YCM6_9BACT</name>
<keyword evidence="2" id="KW-1185">Reference proteome</keyword>
<sequence>MRSRDRERKIKQLELDSNGSGYKSPYFKEFVAAEFQFASFKKECS</sequence>
<dbReference type="EMBL" id="AMZY02000004">
    <property type="protein sequence ID" value="EMS34906.1"/>
    <property type="molecule type" value="Genomic_DNA"/>
</dbReference>
<protein>
    <submittedName>
        <fullName evidence="1">Uncharacterized protein</fullName>
    </submittedName>
</protein>
<evidence type="ECO:0000313" key="1">
    <source>
        <dbReference type="EMBL" id="EMS34906.1"/>
    </source>
</evidence>